<feature type="transmembrane region" description="Helical" evidence="2">
    <location>
        <begin position="38"/>
        <end position="55"/>
    </location>
</feature>
<feature type="transmembrane region" description="Helical" evidence="2">
    <location>
        <begin position="184"/>
        <end position="201"/>
    </location>
</feature>
<keyword evidence="2" id="KW-1133">Transmembrane helix</keyword>
<feature type="transmembrane region" description="Helical" evidence="2">
    <location>
        <begin position="144"/>
        <end position="164"/>
    </location>
</feature>
<dbReference type="Proteomes" id="UP000236621">
    <property type="component" value="Unassembled WGS sequence"/>
</dbReference>
<dbReference type="OrthoDB" id="3205825at2759"/>
<evidence type="ECO:0000313" key="4">
    <source>
        <dbReference type="Proteomes" id="UP000236621"/>
    </source>
</evidence>
<gene>
    <name evidence="3" type="ORF">TCAP_04675</name>
</gene>
<dbReference type="EMBL" id="NRSZ01000763">
    <property type="protein sequence ID" value="PNY25383.1"/>
    <property type="molecule type" value="Genomic_DNA"/>
</dbReference>
<reference evidence="3 4" key="1">
    <citation type="submission" date="2017-08" db="EMBL/GenBank/DDBJ databases">
        <title>Harnessing the power of phylogenomics to disentangle the directionality and signatures of interkingdom host jumping in the parasitic fungal genus Tolypocladium.</title>
        <authorList>
            <person name="Quandt C.A."/>
            <person name="Patterson W."/>
            <person name="Spatafora J.W."/>
        </authorList>
    </citation>
    <scope>NUCLEOTIDE SEQUENCE [LARGE SCALE GENOMIC DNA]</scope>
    <source>
        <strain evidence="3 4">CBS 113982</strain>
    </source>
</reference>
<feature type="transmembrane region" description="Helical" evidence="2">
    <location>
        <begin position="76"/>
        <end position="95"/>
    </location>
</feature>
<evidence type="ECO:0000256" key="2">
    <source>
        <dbReference type="SAM" id="Phobius"/>
    </source>
</evidence>
<feature type="transmembrane region" description="Helical" evidence="2">
    <location>
        <begin position="101"/>
        <end position="123"/>
    </location>
</feature>
<accession>A0A2K3QCY1</accession>
<feature type="region of interest" description="Disordered" evidence="1">
    <location>
        <begin position="280"/>
        <end position="342"/>
    </location>
</feature>
<name>A0A2K3QCY1_9HYPO</name>
<comment type="caution">
    <text evidence="3">The sequence shown here is derived from an EMBL/GenBank/DDBJ whole genome shotgun (WGS) entry which is preliminary data.</text>
</comment>
<sequence length="379" mass="42671">QRRPVYFANFSLATCLSLFGACLRSFAPSARMIDLSSIYFGLFLGIFPFTVIKVIQQSRKIIARTRSFRNDYLYMIWAEAVVNFIFAIITYLYLIDVIPGTFAFFLGTVIIWATQTQLLLQIIANRVGLIMVDQRKAMWLKLGLFGLVGCVNIAVGVIWTNGHMKTATPEQVHLNDHFEKAEKAFFLVTDLGLNLYFLYLVRFRLIALGLQKYWLLFKFNVAIVFLSTAMDALLLGMLSLSDPYLYVQFAPVVYIVKLHIELTMAALIAKIVRSRNEGHFGYPHQSTGNRRKSNTHYATFPEPRASGSTANRNDTASPSFGNDTQINKGGDESDIHLSTYPGDGGIMKTVTTIVVSENDKERGSTNSGGEEHENPRDLW</sequence>
<feature type="non-terminal residue" evidence="3">
    <location>
        <position position="1"/>
    </location>
</feature>
<organism evidence="3 4">
    <name type="scientific">Tolypocladium capitatum</name>
    <dbReference type="NCBI Taxonomy" id="45235"/>
    <lineage>
        <taxon>Eukaryota</taxon>
        <taxon>Fungi</taxon>
        <taxon>Dikarya</taxon>
        <taxon>Ascomycota</taxon>
        <taxon>Pezizomycotina</taxon>
        <taxon>Sordariomycetes</taxon>
        <taxon>Hypocreomycetidae</taxon>
        <taxon>Hypocreales</taxon>
        <taxon>Ophiocordycipitaceae</taxon>
        <taxon>Tolypocladium</taxon>
    </lineage>
</organism>
<evidence type="ECO:0000256" key="1">
    <source>
        <dbReference type="SAM" id="MobiDB-lite"/>
    </source>
</evidence>
<feature type="transmembrane region" description="Helical" evidence="2">
    <location>
        <begin position="213"/>
        <end position="238"/>
    </location>
</feature>
<keyword evidence="4" id="KW-1185">Reference proteome</keyword>
<keyword evidence="2" id="KW-0472">Membrane</keyword>
<evidence type="ECO:0000313" key="3">
    <source>
        <dbReference type="EMBL" id="PNY25383.1"/>
    </source>
</evidence>
<dbReference type="PANTHER" id="PTHR35179">
    <property type="entry name" value="PROTEIN CBG02620"/>
    <property type="match status" value="1"/>
</dbReference>
<dbReference type="PANTHER" id="PTHR35179:SF1">
    <property type="entry name" value="INTEGRAL MEMBRANE PROTEIN"/>
    <property type="match status" value="1"/>
</dbReference>
<protein>
    <submittedName>
        <fullName evidence="3">Uncharacterized protein</fullName>
    </submittedName>
</protein>
<feature type="compositionally biased region" description="Basic and acidic residues" evidence="1">
    <location>
        <begin position="357"/>
        <end position="379"/>
    </location>
</feature>
<feature type="compositionally biased region" description="Polar residues" evidence="1">
    <location>
        <begin position="306"/>
        <end position="327"/>
    </location>
</feature>
<feature type="region of interest" description="Disordered" evidence="1">
    <location>
        <begin position="356"/>
        <end position="379"/>
    </location>
</feature>
<feature type="transmembrane region" description="Helical" evidence="2">
    <location>
        <begin position="244"/>
        <end position="269"/>
    </location>
</feature>
<keyword evidence="2" id="KW-0812">Transmembrane</keyword>
<feature type="transmembrane region" description="Helical" evidence="2">
    <location>
        <begin position="7"/>
        <end position="26"/>
    </location>
</feature>
<proteinExistence type="predicted"/>
<dbReference type="AlphaFoldDB" id="A0A2K3QCY1"/>